<protein>
    <recommendedName>
        <fullName evidence="1">YtkA-like domain-containing protein</fullName>
    </recommendedName>
</protein>
<dbReference type="EMBL" id="BIFT01000001">
    <property type="protein sequence ID" value="GCE24553.1"/>
    <property type="molecule type" value="Genomic_DNA"/>
</dbReference>
<name>A0A402AZQ8_9CHLR</name>
<dbReference type="InterPro" id="IPR013783">
    <property type="entry name" value="Ig-like_fold"/>
</dbReference>
<dbReference type="InterPro" id="IPR032693">
    <property type="entry name" value="YtkA-like_dom"/>
</dbReference>
<keyword evidence="3" id="KW-1185">Reference proteome</keyword>
<organism evidence="2 3">
    <name type="scientific">Dictyobacter alpinus</name>
    <dbReference type="NCBI Taxonomy" id="2014873"/>
    <lineage>
        <taxon>Bacteria</taxon>
        <taxon>Bacillati</taxon>
        <taxon>Chloroflexota</taxon>
        <taxon>Ktedonobacteria</taxon>
        <taxon>Ktedonobacterales</taxon>
        <taxon>Dictyobacteraceae</taxon>
        <taxon>Dictyobacter</taxon>
    </lineage>
</organism>
<dbReference type="Proteomes" id="UP000287171">
    <property type="component" value="Unassembled WGS sequence"/>
</dbReference>
<evidence type="ECO:0000259" key="1">
    <source>
        <dbReference type="Pfam" id="PF13115"/>
    </source>
</evidence>
<dbReference type="Pfam" id="PF13115">
    <property type="entry name" value="YtkA"/>
    <property type="match status" value="1"/>
</dbReference>
<gene>
    <name evidence="2" type="ORF">KDA_00370</name>
</gene>
<dbReference type="AlphaFoldDB" id="A0A402AZQ8"/>
<proteinExistence type="predicted"/>
<comment type="caution">
    <text evidence="2">The sequence shown here is derived from an EMBL/GenBank/DDBJ whole genome shotgun (WGS) entry which is preliminary data.</text>
</comment>
<feature type="domain" description="YtkA-like" evidence="1">
    <location>
        <begin position="15"/>
        <end position="91"/>
    </location>
</feature>
<sequence>MTLAFFYQPYAPAFLQVEVAQKQFVATGPSKLELHLSDPDGLPIDQARVIPNAHMTNMDMPALQSSVVARGQGNYEVNLALNMAGPWSITIKTQAQGFISQQKTLQVIVL</sequence>
<accession>A0A402AZQ8</accession>
<evidence type="ECO:0000313" key="2">
    <source>
        <dbReference type="EMBL" id="GCE24553.1"/>
    </source>
</evidence>
<reference evidence="3" key="1">
    <citation type="submission" date="2018-12" db="EMBL/GenBank/DDBJ databases">
        <title>Tengunoibacter tsumagoiensis gen. nov., sp. nov., Dictyobacter kobayashii sp. nov., D. alpinus sp. nov., and D. joshuensis sp. nov. and description of Dictyobacteraceae fam. nov. within the order Ktedonobacterales isolated from Tengu-no-mugimeshi.</title>
        <authorList>
            <person name="Wang C.M."/>
            <person name="Zheng Y."/>
            <person name="Sakai Y."/>
            <person name="Toyoda A."/>
            <person name="Minakuchi Y."/>
            <person name="Abe K."/>
            <person name="Yokota A."/>
            <person name="Yabe S."/>
        </authorList>
    </citation>
    <scope>NUCLEOTIDE SEQUENCE [LARGE SCALE GENOMIC DNA]</scope>
    <source>
        <strain evidence="3">Uno16</strain>
    </source>
</reference>
<dbReference type="Gene3D" id="2.60.40.10">
    <property type="entry name" value="Immunoglobulins"/>
    <property type="match status" value="1"/>
</dbReference>
<evidence type="ECO:0000313" key="3">
    <source>
        <dbReference type="Proteomes" id="UP000287171"/>
    </source>
</evidence>